<proteinExistence type="predicted"/>
<keyword evidence="2" id="KW-1185">Reference proteome</keyword>
<sequence>MDCTNHSIRRGQKRAARGELTRISNGSILPNFRFYLTL</sequence>
<name>A0A225DJR0_9BACT</name>
<comment type="caution">
    <text evidence="1">The sequence shown here is derived from an EMBL/GenBank/DDBJ whole genome shotgun (WGS) entry which is preliminary data.</text>
</comment>
<dbReference type="AlphaFoldDB" id="A0A225DJR0"/>
<dbReference type="Proteomes" id="UP000214646">
    <property type="component" value="Unassembled WGS sequence"/>
</dbReference>
<accession>A0A225DJR0</accession>
<protein>
    <submittedName>
        <fullName evidence="1">Uncharacterized protein</fullName>
    </submittedName>
</protein>
<evidence type="ECO:0000313" key="1">
    <source>
        <dbReference type="EMBL" id="OWK39944.1"/>
    </source>
</evidence>
<dbReference type="EMBL" id="NIDE01000009">
    <property type="protein sequence ID" value="OWK39944.1"/>
    <property type="molecule type" value="Genomic_DNA"/>
</dbReference>
<organism evidence="1 2">
    <name type="scientific">Fimbriiglobus ruber</name>
    <dbReference type="NCBI Taxonomy" id="1908690"/>
    <lineage>
        <taxon>Bacteria</taxon>
        <taxon>Pseudomonadati</taxon>
        <taxon>Planctomycetota</taxon>
        <taxon>Planctomycetia</taxon>
        <taxon>Gemmatales</taxon>
        <taxon>Gemmataceae</taxon>
        <taxon>Fimbriiglobus</taxon>
    </lineage>
</organism>
<gene>
    <name evidence="1" type="ORF">FRUB_05834</name>
</gene>
<evidence type="ECO:0000313" key="2">
    <source>
        <dbReference type="Proteomes" id="UP000214646"/>
    </source>
</evidence>
<reference evidence="2" key="1">
    <citation type="submission" date="2017-06" db="EMBL/GenBank/DDBJ databases">
        <title>Genome analysis of Fimbriiglobus ruber SP5, the first member of the order Planctomycetales with confirmed chitinolytic capability.</title>
        <authorList>
            <person name="Ravin N.V."/>
            <person name="Rakitin A.L."/>
            <person name="Ivanova A.A."/>
            <person name="Beletsky A.V."/>
            <person name="Kulichevskaya I.S."/>
            <person name="Mardanov A.V."/>
            <person name="Dedysh S.N."/>
        </authorList>
    </citation>
    <scope>NUCLEOTIDE SEQUENCE [LARGE SCALE GENOMIC DNA]</scope>
    <source>
        <strain evidence="2">SP5</strain>
    </source>
</reference>